<accession>A0A812BNM2</accession>
<feature type="transmembrane region" description="Helical" evidence="1">
    <location>
        <begin position="88"/>
        <end position="113"/>
    </location>
</feature>
<proteinExistence type="predicted"/>
<protein>
    <submittedName>
        <fullName evidence="2">Uncharacterized protein</fullName>
    </submittedName>
</protein>
<name>A0A812BNM2_ACAPH</name>
<dbReference type="AlphaFoldDB" id="A0A812BNM2"/>
<dbReference type="Proteomes" id="UP000597762">
    <property type="component" value="Unassembled WGS sequence"/>
</dbReference>
<organism evidence="2 3">
    <name type="scientific">Acanthosepion pharaonis</name>
    <name type="common">Pharaoh cuttlefish</name>
    <name type="synonym">Sepia pharaonis</name>
    <dbReference type="NCBI Taxonomy" id="158019"/>
    <lineage>
        <taxon>Eukaryota</taxon>
        <taxon>Metazoa</taxon>
        <taxon>Spiralia</taxon>
        <taxon>Lophotrochozoa</taxon>
        <taxon>Mollusca</taxon>
        <taxon>Cephalopoda</taxon>
        <taxon>Coleoidea</taxon>
        <taxon>Decapodiformes</taxon>
        <taxon>Sepiida</taxon>
        <taxon>Sepiina</taxon>
        <taxon>Sepiidae</taxon>
        <taxon>Acanthosepion</taxon>
    </lineage>
</organism>
<evidence type="ECO:0000313" key="3">
    <source>
        <dbReference type="Proteomes" id="UP000597762"/>
    </source>
</evidence>
<evidence type="ECO:0000256" key="1">
    <source>
        <dbReference type="SAM" id="Phobius"/>
    </source>
</evidence>
<gene>
    <name evidence="2" type="ORF">SPHA_20027</name>
</gene>
<comment type="caution">
    <text evidence="2">The sequence shown here is derived from an EMBL/GenBank/DDBJ whole genome shotgun (WGS) entry which is preliminary data.</text>
</comment>
<dbReference type="EMBL" id="CAHIKZ030000733">
    <property type="protein sequence ID" value="CAE1236024.1"/>
    <property type="molecule type" value="Genomic_DNA"/>
</dbReference>
<reference evidence="2" key="1">
    <citation type="submission" date="2021-01" db="EMBL/GenBank/DDBJ databases">
        <authorList>
            <person name="Li R."/>
            <person name="Bekaert M."/>
        </authorList>
    </citation>
    <scope>NUCLEOTIDE SEQUENCE</scope>
    <source>
        <strain evidence="2">Farmed</strain>
    </source>
</reference>
<keyword evidence="1" id="KW-1133">Transmembrane helix</keyword>
<feature type="transmembrane region" description="Helical" evidence="1">
    <location>
        <begin position="177"/>
        <end position="198"/>
    </location>
</feature>
<sequence length="199" mass="21998">MFIPLPPTLNFFIASSSKFFFSLPSSMTPPSHFGNPPPNPCGIQGMGIGSPLPFCGCYWSLNKVSSLSVFLLSPLTCPFPHHFNSPPLILLMSMSYHPFPTFVCLVLSIFIPLKQPLCWRFFFLCPPPPLTFPSALALSPLFSLPSLSFPSLFSSSFSLLHSSFPSLFPSPSSLSPLPVFFVFPSLFPLTFISPFLYIF</sequence>
<keyword evidence="1" id="KW-0812">Transmembrane</keyword>
<keyword evidence="1" id="KW-0472">Membrane</keyword>
<evidence type="ECO:0000313" key="2">
    <source>
        <dbReference type="EMBL" id="CAE1236024.1"/>
    </source>
</evidence>
<keyword evidence="3" id="KW-1185">Reference proteome</keyword>